<name>A0A8H6T6S9_MYCCL</name>
<protein>
    <recommendedName>
        <fullName evidence="3">Fido domain-containing protein</fullName>
    </recommendedName>
</protein>
<evidence type="ECO:0008006" key="3">
    <source>
        <dbReference type="Google" id="ProtNLM"/>
    </source>
</evidence>
<dbReference type="AlphaFoldDB" id="A0A8H6T6S9"/>
<dbReference type="OrthoDB" id="3028896at2759"/>
<reference evidence="1" key="1">
    <citation type="submission" date="2020-05" db="EMBL/GenBank/DDBJ databases">
        <title>Mycena genomes resolve the evolution of fungal bioluminescence.</title>
        <authorList>
            <person name="Tsai I.J."/>
        </authorList>
    </citation>
    <scope>NUCLEOTIDE SEQUENCE</scope>
    <source>
        <strain evidence="1">110903Hualien_Pintung</strain>
    </source>
</reference>
<evidence type="ECO:0000313" key="1">
    <source>
        <dbReference type="EMBL" id="KAF7310480.1"/>
    </source>
</evidence>
<evidence type="ECO:0000313" key="2">
    <source>
        <dbReference type="Proteomes" id="UP000613580"/>
    </source>
</evidence>
<dbReference type="Gene3D" id="1.20.120.1870">
    <property type="entry name" value="Fic/DOC protein, Fido domain"/>
    <property type="match status" value="1"/>
</dbReference>
<comment type="caution">
    <text evidence="1">The sequence shown here is derived from an EMBL/GenBank/DDBJ whole genome shotgun (WGS) entry which is preliminary data.</text>
</comment>
<keyword evidence="2" id="KW-1185">Reference proteome</keyword>
<dbReference type="EMBL" id="JACAZE010000007">
    <property type="protein sequence ID" value="KAF7310480.1"/>
    <property type="molecule type" value="Genomic_DNA"/>
</dbReference>
<proteinExistence type="predicted"/>
<dbReference type="InterPro" id="IPR053737">
    <property type="entry name" value="Type_II_TA_Toxin"/>
</dbReference>
<gene>
    <name evidence="1" type="ORF">HMN09_00590400</name>
</gene>
<accession>A0A8H6T6S9</accession>
<sequence>MNLLNTTNLEDDERALLLKFYGAQATEEFLCYPESTLSPHNRADRLELNRFATSGVTPAGQPSDYQPVYRYLPRGSENVVSGSPEQQTRSIRFHIDQAASIALDIRANQYFRDGNHRTALLTAILYLSLHSIVLTSKFRIYRAYTIISARFHPGNESNTLSPAARIFAQQQFVKYLRRCTARRVAESGYLTTMADAVRKLPITVARVEAMAVKLRQERRSSLQRLDHLSQAEQVLLRWTFPEFSKPR</sequence>
<dbReference type="Proteomes" id="UP000613580">
    <property type="component" value="Unassembled WGS sequence"/>
</dbReference>
<organism evidence="1 2">
    <name type="scientific">Mycena chlorophos</name>
    <name type="common">Agaric fungus</name>
    <name type="synonym">Agaricus chlorophos</name>
    <dbReference type="NCBI Taxonomy" id="658473"/>
    <lineage>
        <taxon>Eukaryota</taxon>
        <taxon>Fungi</taxon>
        <taxon>Dikarya</taxon>
        <taxon>Basidiomycota</taxon>
        <taxon>Agaricomycotina</taxon>
        <taxon>Agaricomycetes</taxon>
        <taxon>Agaricomycetidae</taxon>
        <taxon>Agaricales</taxon>
        <taxon>Marasmiineae</taxon>
        <taxon>Mycenaceae</taxon>
        <taxon>Mycena</taxon>
    </lineage>
</organism>